<protein>
    <submittedName>
        <fullName evidence="1">Uncharacterized protein</fullName>
    </submittedName>
</protein>
<proteinExistence type="predicted"/>
<evidence type="ECO:0000313" key="1">
    <source>
        <dbReference type="EMBL" id="CAB1431212.1"/>
    </source>
</evidence>
<name>A0A9N7UIR3_PLEPL</name>
<dbReference type="AlphaFoldDB" id="A0A9N7UIR3"/>
<gene>
    <name evidence="1" type="ORF">PLEPLA_LOCUS19211</name>
</gene>
<reference evidence="1" key="1">
    <citation type="submission" date="2020-03" db="EMBL/GenBank/DDBJ databases">
        <authorList>
            <person name="Weist P."/>
        </authorList>
    </citation>
    <scope>NUCLEOTIDE SEQUENCE</scope>
</reference>
<keyword evidence="2" id="KW-1185">Reference proteome</keyword>
<dbReference type="Proteomes" id="UP001153269">
    <property type="component" value="Unassembled WGS sequence"/>
</dbReference>
<dbReference type="EMBL" id="CADEAL010001317">
    <property type="protein sequence ID" value="CAB1431212.1"/>
    <property type="molecule type" value="Genomic_DNA"/>
</dbReference>
<comment type="caution">
    <text evidence="1">The sequence shown here is derived from an EMBL/GenBank/DDBJ whole genome shotgun (WGS) entry which is preliminary data.</text>
</comment>
<organism evidence="1 2">
    <name type="scientific">Pleuronectes platessa</name>
    <name type="common">European plaice</name>
    <dbReference type="NCBI Taxonomy" id="8262"/>
    <lineage>
        <taxon>Eukaryota</taxon>
        <taxon>Metazoa</taxon>
        <taxon>Chordata</taxon>
        <taxon>Craniata</taxon>
        <taxon>Vertebrata</taxon>
        <taxon>Euteleostomi</taxon>
        <taxon>Actinopterygii</taxon>
        <taxon>Neopterygii</taxon>
        <taxon>Teleostei</taxon>
        <taxon>Neoteleostei</taxon>
        <taxon>Acanthomorphata</taxon>
        <taxon>Carangaria</taxon>
        <taxon>Pleuronectiformes</taxon>
        <taxon>Pleuronectoidei</taxon>
        <taxon>Pleuronectidae</taxon>
        <taxon>Pleuronectes</taxon>
    </lineage>
</organism>
<accession>A0A9N7UIR3</accession>
<sequence length="270" mass="29976">MDVGDERLKENVRSILRDHLVEIGVIDTKFQATVSPESGATAQSFSESALTFEQRKELLLLQRDRVADSRDLTDSERTLLLQWVLSGKAQEAYSALSIADKQYKNTVPSQIALYLNEHKVKTATEAAAQAEYVLTHLSYGEYRAPNGAGSQGEERKFRTAGVLQTSRWVRVEGVNGIVNHRNGALLSGIKGEQRVNQRPGRVVGEVWIGSLDKMPDLKETKKMRVSQIANGSIARANRRGERGHPCLVPRQRAKGGDLKPFVRIWAVGES</sequence>
<evidence type="ECO:0000313" key="2">
    <source>
        <dbReference type="Proteomes" id="UP001153269"/>
    </source>
</evidence>